<proteinExistence type="predicted"/>
<sequence length="432" mass="46547">MRLDLPLLAGAEPTLGHCMWSATAGPPPPEATLGAEERCDVLIIGGGFNGVTAGLKLAQAGARAILIEAREIGAGSTGRNAGMVNPGQFLGPEEIARHLGPDHGRRFVTELGAAPAMVRALIAEHAIACFLDDRPIIRAAHSSGAARVLHAQTEAWQRLGADVVMVEGHDLEALTGSRRYGAALLDRRGFTIQPLAYIRGLASAATRFGLRIATGRTVTGLTAKNGTWLAQAGDCTIQADKVIVSTNAYSGDLLPELREEIMPLGAFGFATDPLPAAWRARIFPQGHSLYDTHKVPLFFRYDPEGRLMVGCIGFLPKGLDSTGWADRALRFVFPQAPRFPWRFRWSGRLGQTPDRLPHFVEPRPGLLATLGCNGRGIAPNTYFGAMLARLALGETLQTPLPRTAPHAYPNRALAREGYDAAIRLYRNTLLFT</sequence>
<dbReference type="PANTHER" id="PTHR13847:SF281">
    <property type="entry name" value="FAD DEPENDENT OXIDOREDUCTASE DOMAIN-CONTAINING PROTEIN"/>
    <property type="match status" value="1"/>
</dbReference>
<evidence type="ECO:0000313" key="3">
    <source>
        <dbReference type="EMBL" id="QIB34596.1"/>
    </source>
</evidence>
<feature type="domain" description="FAD dependent oxidoreductase" evidence="2">
    <location>
        <begin position="40"/>
        <end position="390"/>
    </location>
</feature>
<accession>A0A6P1YPG4</accession>
<dbReference type="Gene3D" id="3.50.50.60">
    <property type="entry name" value="FAD/NAD(P)-binding domain"/>
    <property type="match status" value="1"/>
</dbReference>
<dbReference type="RefSeq" id="WP_163075739.1">
    <property type="nucleotide sequence ID" value="NZ_CP048630.1"/>
</dbReference>
<evidence type="ECO:0000313" key="4">
    <source>
        <dbReference type="Proteomes" id="UP000464751"/>
    </source>
</evidence>
<dbReference type="GO" id="GO:0016491">
    <property type="term" value="F:oxidoreductase activity"/>
    <property type="evidence" value="ECO:0007669"/>
    <property type="project" value="UniProtKB-KW"/>
</dbReference>
<dbReference type="Pfam" id="PF01266">
    <property type="entry name" value="DAO"/>
    <property type="match status" value="1"/>
</dbReference>
<keyword evidence="1" id="KW-0560">Oxidoreductase</keyword>
<name>A0A6P1YPG4_9HYPH</name>
<dbReference type="GO" id="GO:0005737">
    <property type="term" value="C:cytoplasm"/>
    <property type="evidence" value="ECO:0007669"/>
    <property type="project" value="TreeGrafter"/>
</dbReference>
<dbReference type="InterPro" id="IPR006076">
    <property type="entry name" value="FAD-dep_OxRdtase"/>
</dbReference>
<dbReference type="InterPro" id="IPR036188">
    <property type="entry name" value="FAD/NAD-bd_sf"/>
</dbReference>
<reference evidence="3 4" key="1">
    <citation type="submission" date="2020-02" db="EMBL/GenBank/DDBJ databases">
        <authorList>
            <person name="Li G."/>
        </authorList>
    </citation>
    <scope>NUCLEOTIDE SEQUENCE [LARGE SCALE GENOMIC DNA]</scope>
    <source>
        <strain evidence="3 4">DSM 102029</strain>
    </source>
</reference>
<dbReference type="PANTHER" id="PTHR13847">
    <property type="entry name" value="SARCOSINE DEHYDROGENASE-RELATED"/>
    <property type="match status" value="1"/>
</dbReference>
<dbReference type="KEGG" id="apra:G3A50_13375"/>
<evidence type="ECO:0000256" key="1">
    <source>
        <dbReference type="ARBA" id="ARBA00023002"/>
    </source>
</evidence>
<protein>
    <submittedName>
        <fullName evidence="3">FAD-binding oxidoreductase</fullName>
    </submittedName>
</protein>
<organism evidence="3 4">
    <name type="scientific">Ancylobacter pratisalsi</name>
    <dbReference type="NCBI Taxonomy" id="1745854"/>
    <lineage>
        <taxon>Bacteria</taxon>
        <taxon>Pseudomonadati</taxon>
        <taxon>Pseudomonadota</taxon>
        <taxon>Alphaproteobacteria</taxon>
        <taxon>Hyphomicrobiales</taxon>
        <taxon>Xanthobacteraceae</taxon>
        <taxon>Ancylobacter</taxon>
    </lineage>
</organism>
<dbReference type="EMBL" id="CP048630">
    <property type="protein sequence ID" value="QIB34596.1"/>
    <property type="molecule type" value="Genomic_DNA"/>
</dbReference>
<dbReference type="Gene3D" id="3.30.9.10">
    <property type="entry name" value="D-Amino Acid Oxidase, subunit A, domain 2"/>
    <property type="match status" value="1"/>
</dbReference>
<dbReference type="SUPFAM" id="SSF51905">
    <property type="entry name" value="FAD/NAD(P)-binding domain"/>
    <property type="match status" value="1"/>
</dbReference>
<evidence type="ECO:0000259" key="2">
    <source>
        <dbReference type="Pfam" id="PF01266"/>
    </source>
</evidence>
<gene>
    <name evidence="3" type="ORF">G3A50_13375</name>
</gene>
<dbReference type="Proteomes" id="UP000464751">
    <property type="component" value="Chromosome"/>
</dbReference>
<dbReference type="AlphaFoldDB" id="A0A6P1YPG4"/>
<keyword evidence="4" id="KW-1185">Reference proteome</keyword>